<accession>A0ACC0BSU2</accession>
<comment type="caution">
    <text evidence="1">The sequence shown here is derived from an EMBL/GenBank/DDBJ whole genome shotgun (WGS) entry which is preliminary data.</text>
</comment>
<reference evidence="2" key="1">
    <citation type="journal article" date="2023" name="Nat. Plants">
        <title>Single-cell RNA sequencing provides a high-resolution roadmap for understanding the multicellular compartmentation of specialized metabolism.</title>
        <authorList>
            <person name="Sun S."/>
            <person name="Shen X."/>
            <person name="Li Y."/>
            <person name="Li Y."/>
            <person name="Wang S."/>
            <person name="Li R."/>
            <person name="Zhang H."/>
            <person name="Shen G."/>
            <person name="Guo B."/>
            <person name="Wei J."/>
            <person name="Xu J."/>
            <person name="St-Pierre B."/>
            <person name="Chen S."/>
            <person name="Sun C."/>
        </authorList>
    </citation>
    <scope>NUCLEOTIDE SEQUENCE [LARGE SCALE GENOMIC DNA]</scope>
</reference>
<sequence>MLRFSLVKARTLLPGPEIRIGDLTIYIPSRALIPYQQLQKQVGTSDYWHPTYLQLTEEEGRTCCEMQNQEMEEGRKKKKKEENGRRKSNNGKNKAKKKIRGGGTAGEERKKGRKKKEKRERRS</sequence>
<keyword evidence="2" id="KW-1185">Reference proteome</keyword>
<proteinExistence type="predicted"/>
<organism evidence="1 2">
    <name type="scientific">Catharanthus roseus</name>
    <name type="common">Madagascar periwinkle</name>
    <name type="synonym">Vinca rosea</name>
    <dbReference type="NCBI Taxonomy" id="4058"/>
    <lineage>
        <taxon>Eukaryota</taxon>
        <taxon>Viridiplantae</taxon>
        <taxon>Streptophyta</taxon>
        <taxon>Embryophyta</taxon>
        <taxon>Tracheophyta</taxon>
        <taxon>Spermatophyta</taxon>
        <taxon>Magnoliopsida</taxon>
        <taxon>eudicotyledons</taxon>
        <taxon>Gunneridae</taxon>
        <taxon>Pentapetalae</taxon>
        <taxon>asterids</taxon>
        <taxon>lamiids</taxon>
        <taxon>Gentianales</taxon>
        <taxon>Apocynaceae</taxon>
        <taxon>Rauvolfioideae</taxon>
        <taxon>Vinceae</taxon>
        <taxon>Catharanthinae</taxon>
        <taxon>Catharanthus</taxon>
    </lineage>
</organism>
<name>A0ACC0BSU2_CATRO</name>
<evidence type="ECO:0000313" key="1">
    <source>
        <dbReference type="EMBL" id="KAI5675743.1"/>
    </source>
</evidence>
<dbReference type="Proteomes" id="UP001060085">
    <property type="component" value="Linkage Group LG02"/>
</dbReference>
<gene>
    <name evidence="1" type="ORF">M9H77_06693</name>
</gene>
<evidence type="ECO:0000313" key="2">
    <source>
        <dbReference type="Proteomes" id="UP001060085"/>
    </source>
</evidence>
<protein>
    <submittedName>
        <fullName evidence="1">Uncharacterized protein</fullName>
    </submittedName>
</protein>
<dbReference type="EMBL" id="CM044702">
    <property type="protein sequence ID" value="KAI5675743.1"/>
    <property type="molecule type" value="Genomic_DNA"/>
</dbReference>